<protein>
    <submittedName>
        <fullName evidence="3">Predicted DNA-binding transcriptional regulator YafY, contains an HTH and WYL domains</fullName>
    </submittedName>
</protein>
<dbReference type="PANTHER" id="PTHR34580">
    <property type="match status" value="1"/>
</dbReference>
<feature type="domain" description="WCX" evidence="2">
    <location>
        <begin position="253"/>
        <end position="320"/>
    </location>
</feature>
<dbReference type="GO" id="GO:0003677">
    <property type="term" value="F:DNA binding"/>
    <property type="evidence" value="ECO:0007669"/>
    <property type="project" value="UniProtKB-KW"/>
</dbReference>
<evidence type="ECO:0000259" key="2">
    <source>
        <dbReference type="Pfam" id="PF25583"/>
    </source>
</evidence>
<dbReference type="STRING" id="1436961.SAMN05421739_10231"/>
<dbReference type="Pfam" id="PF25583">
    <property type="entry name" value="WCX"/>
    <property type="match status" value="1"/>
</dbReference>
<dbReference type="PROSITE" id="PS52050">
    <property type="entry name" value="WYL"/>
    <property type="match status" value="1"/>
</dbReference>
<evidence type="ECO:0000313" key="4">
    <source>
        <dbReference type="Proteomes" id="UP000198724"/>
    </source>
</evidence>
<sequence length="340" mass="39208">MANKNKLVRLKVLDGCFRNKFRRYTLEDLINECSEALEEYEGVYKGISKRSVQEDMKDMRSGKFGYEAPIVCEEGYYFYSDRSFSITNTPLTKEDYEAIRSSLAVLEQFSELGQLEALRQVEEKLQRVLSTKKGDARSYIQFEKTEYPAAEKWLSRLLGHTRAQQGLTLSYQPYSYEAPADFPTFPLLLKEYNGRWFLIGYNHTYNSQQNFALDRIIAIKQNNALVAPEHAEELLSQFKHLIGVSVPATGIETVIFRITPSRRKYIETKPLHSSQRLLDDANCIFELKIGVNVELKARLMSFGSELVVLEPEHLKESMRTSYAESLNSYNAEAEQKLLPQ</sequence>
<feature type="domain" description="WYL" evidence="1">
    <location>
        <begin position="161"/>
        <end position="220"/>
    </location>
</feature>
<dbReference type="PANTHER" id="PTHR34580:SF9">
    <property type="entry name" value="SLL5097 PROTEIN"/>
    <property type="match status" value="1"/>
</dbReference>
<dbReference type="InterPro" id="IPR057727">
    <property type="entry name" value="WCX_dom"/>
</dbReference>
<dbReference type="OrthoDB" id="43316at2"/>
<accession>A0A1I2QS12</accession>
<proteinExistence type="predicted"/>
<evidence type="ECO:0000259" key="1">
    <source>
        <dbReference type="Pfam" id="PF13280"/>
    </source>
</evidence>
<dbReference type="AlphaFoldDB" id="A0A1I2QS12"/>
<dbReference type="InterPro" id="IPR026881">
    <property type="entry name" value="WYL_dom"/>
</dbReference>
<dbReference type="InterPro" id="IPR051534">
    <property type="entry name" value="CBASS_pafABC_assoc_protein"/>
</dbReference>
<dbReference type="Pfam" id="PF13280">
    <property type="entry name" value="WYL"/>
    <property type="match status" value="1"/>
</dbReference>
<dbReference type="EMBL" id="FOOT01000002">
    <property type="protein sequence ID" value="SFG28421.1"/>
    <property type="molecule type" value="Genomic_DNA"/>
</dbReference>
<name>A0A1I2QS12_9BACT</name>
<reference evidence="4" key="1">
    <citation type="submission" date="2016-10" db="EMBL/GenBank/DDBJ databases">
        <authorList>
            <person name="Varghese N."/>
            <person name="Submissions S."/>
        </authorList>
    </citation>
    <scope>NUCLEOTIDE SEQUENCE [LARGE SCALE GENOMIC DNA]</scope>
    <source>
        <strain evidence="4">LP51</strain>
    </source>
</reference>
<evidence type="ECO:0000313" key="3">
    <source>
        <dbReference type="EMBL" id="SFG28421.1"/>
    </source>
</evidence>
<dbReference type="Proteomes" id="UP000198724">
    <property type="component" value="Unassembled WGS sequence"/>
</dbReference>
<keyword evidence="3" id="KW-0238">DNA-binding</keyword>
<organism evidence="3 4">
    <name type="scientific">Pontibacter chinhatensis</name>
    <dbReference type="NCBI Taxonomy" id="1436961"/>
    <lineage>
        <taxon>Bacteria</taxon>
        <taxon>Pseudomonadati</taxon>
        <taxon>Bacteroidota</taxon>
        <taxon>Cytophagia</taxon>
        <taxon>Cytophagales</taxon>
        <taxon>Hymenobacteraceae</taxon>
        <taxon>Pontibacter</taxon>
    </lineage>
</organism>
<gene>
    <name evidence="3" type="ORF">SAMN05421739_10231</name>
</gene>
<keyword evidence="4" id="KW-1185">Reference proteome</keyword>
<dbReference type="RefSeq" id="WP_092099522.1">
    <property type="nucleotide sequence ID" value="NZ_FOOT01000002.1"/>
</dbReference>